<dbReference type="Pfam" id="PF13460">
    <property type="entry name" value="NAD_binding_10"/>
    <property type="match status" value="1"/>
</dbReference>
<feature type="domain" description="NAD(P)-binding" evidence="1">
    <location>
        <begin position="13"/>
        <end position="205"/>
    </location>
</feature>
<dbReference type="PANTHER" id="PTHR43355">
    <property type="entry name" value="FLAVIN REDUCTASE (NADPH)"/>
    <property type="match status" value="1"/>
</dbReference>
<keyword evidence="3" id="KW-1185">Reference proteome</keyword>
<dbReference type="PANTHER" id="PTHR43355:SF2">
    <property type="entry name" value="FLAVIN REDUCTASE (NADPH)"/>
    <property type="match status" value="1"/>
</dbReference>
<comment type="caution">
    <text evidence="2">The sequence shown here is derived from an EMBL/GenBank/DDBJ whole genome shotgun (WGS) entry which is preliminary data.</text>
</comment>
<dbReference type="RefSeq" id="WP_330090739.1">
    <property type="nucleotide sequence ID" value="NZ_JAUZMY010000005.1"/>
</dbReference>
<dbReference type="InterPro" id="IPR036291">
    <property type="entry name" value="NAD(P)-bd_dom_sf"/>
</dbReference>
<dbReference type="InterPro" id="IPR051606">
    <property type="entry name" value="Polyketide_Oxido-like"/>
</dbReference>
<dbReference type="SUPFAM" id="SSF51735">
    <property type="entry name" value="NAD(P)-binding Rossmann-fold domains"/>
    <property type="match status" value="1"/>
</dbReference>
<dbReference type="EMBL" id="JAUZMY010000005">
    <property type="protein sequence ID" value="MEE2036937.1"/>
    <property type="molecule type" value="Genomic_DNA"/>
</dbReference>
<dbReference type="InterPro" id="IPR016040">
    <property type="entry name" value="NAD(P)-bd_dom"/>
</dbReference>
<evidence type="ECO:0000259" key="1">
    <source>
        <dbReference type="Pfam" id="PF13460"/>
    </source>
</evidence>
<sequence length="216" mass="22384">MNDESSARITVLGATGGTGRQVVHQALDAGHPVTALVRDPARLPITHERLHVVRMAAPDPAALRDLLDGTGAVISGLAASAGAGSPATTWIGAVLTALGGRPDTRLVAVSAAPVGPHAPGSPLFYRAVLSPLIGRIFRDSYQDLARMEAAMSAGDTPWTVVRPPRLTDEPATGTYRLVVGGNVPSGYRIGRADLAHALLRVLDDPATVRRAVGVAY</sequence>
<proteinExistence type="predicted"/>
<gene>
    <name evidence="2" type="ORF">Q8791_06855</name>
</gene>
<accession>A0ABU7K4H5</accession>
<name>A0ABU7K4H5_9ACTN</name>
<reference evidence="2 3" key="1">
    <citation type="submission" date="2023-08" db="EMBL/GenBank/DDBJ databases">
        <authorList>
            <person name="Girao M."/>
            <person name="Carvalho M.F."/>
        </authorList>
    </citation>
    <scope>NUCLEOTIDE SEQUENCE [LARGE SCALE GENOMIC DNA]</scope>
    <source>
        <strain evidence="2 3">CT-R113</strain>
    </source>
</reference>
<protein>
    <submittedName>
        <fullName evidence="2">NAD(P)H-binding protein</fullName>
    </submittedName>
</protein>
<evidence type="ECO:0000313" key="3">
    <source>
        <dbReference type="Proteomes" id="UP001356095"/>
    </source>
</evidence>
<dbReference type="Gene3D" id="3.40.50.720">
    <property type="entry name" value="NAD(P)-binding Rossmann-like Domain"/>
    <property type="match status" value="1"/>
</dbReference>
<organism evidence="2 3">
    <name type="scientific">Nocardiopsis codii</name>
    <dbReference type="NCBI Taxonomy" id="3065942"/>
    <lineage>
        <taxon>Bacteria</taxon>
        <taxon>Bacillati</taxon>
        <taxon>Actinomycetota</taxon>
        <taxon>Actinomycetes</taxon>
        <taxon>Streptosporangiales</taxon>
        <taxon>Nocardiopsidaceae</taxon>
        <taxon>Nocardiopsis</taxon>
    </lineage>
</organism>
<dbReference type="Proteomes" id="UP001356095">
    <property type="component" value="Unassembled WGS sequence"/>
</dbReference>
<evidence type="ECO:0000313" key="2">
    <source>
        <dbReference type="EMBL" id="MEE2036937.1"/>
    </source>
</evidence>